<sequence>MASKFAFAALLLLVVVGGELGHAVPLRRGLGLGWMNGVNGGSPGGMQPSETKLQAAVGKKGNIYTSSEEAKFVSPVPAFVRSPLVPPS</sequence>
<name>A0A4U6ULD3_SETVI</name>
<gene>
    <name evidence="2" type="ORF">SEVIR_5G184600v2</name>
</gene>
<dbReference type="AlphaFoldDB" id="A0A4U6ULD3"/>
<dbReference type="Proteomes" id="UP000298652">
    <property type="component" value="Chromosome 5"/>
</dbReference>
<protein>
    <submittedName>
        <fullName evidence="2">Uncharacterized protein</fullName>
    </submittedName>
</protein>
<proteinExistence type="predicted"/>
<accession>A0A4U6ULD3</accession>
<evidence type="ECO:0000313" key="2">
    <source>
        <dbReference type="EMBL" id="TKW14719.1"/>
    </source>
</evidence>
<dbReference type="OMA" id="LGWMNGM"/>
<feature type="signal peptide" evidence="1">
    <location>
        <begin position="1"/>
        <end position="21"/>
    </location>
</feature>
<keyword evidence="1" id="KW-0732">Signal</keyword>
<dbReference type="Gramene" id="TKW14719">
    <property type="protein sequence ID" value="TKW14719"/>
    <property type="gene ID" value="SEVIR_5G184600v2"/>
</dbReference>
<organism evidence="2 3">
    <name type="scientific">Setaria viridis</name>
    <name type="common">Green bristlegrass</name>
    <name type="synonym">Setaria italica subsp. viridis</name>
    <dbReference type="NCBI Taxonomy" id="4556"/>
    <lineage>
        <taxon>Eukaryota</taxon>
        <taxon>Viridiplantae</taxon>
        <taxon>Streptophyta</taxon>
        <taxon>Embryophyta</taxon>
        <taxon>Tracheophyta</taxon>
        <taxon>Spermatophyta</taxon>
        <taxon>Magnoliopsida</taxon>
        <taxon>Liliopsida</taxon>
        <taxon>Poales</taxon>
        <taxon>Poaceae</taxon>
        <taxon>PACMAD clade</taxon>
        <taxon>Panicoideae</taxon>
        <taxon>Panicodae</taxon>
        <taxon>Paniceae</taxon>
        <taxon>Cenchrinae</taxon>
        <taxon>Setaria</taxon>
    </lineage>
</organism>
<evidence type="ECO:0000256" key="1">
    <source>
        <dbReference type="SAM" id="SignalP"/>
    </source>
</evidence>
<feature type="chain" id="PRO_5020448364" evidence="1">
    <location>
        <begin position="22"/>
        <end position="88"/>
    </location>
</feature>
<dbReference type="EMBL" id="CM016556">
    <property type="protein sequence ID" value="TKW14719.1"/>
    <property type="molecule type" value="Genomic_DNA"/>
</dbReference>
<keyword evidence="3" id="KW-1185">Reference proteome</keyword>
<evidence type="ECO:0000313" key="3">
    <source>
        <dbReference type="Proteomes" id="UP000298652"/>
    </source>
</evidence>
<reference evidence="2" key="1">
    <citation type="submission" date="2019-03" db="EMBL/GenBank/DDBJ databases">
        <title>WGS assembly of Setaria viridis.</title>
        <authorList>
            <person name="Huang P."/>
            <person name="Jenkins J."/>
            <person name="Grimwood J."/>
            <person name="Barry K."/>
            <person name="Healey A."/>
            <person name="Mamidi S."/>
            <person name="Sreedasyam A."/>
            <person name="Shu S."/>
            <person name="Feldman M."/>
            <person name="Wu J."/>
            <person name="Yu Y."/>
            <person name="Chen C."/>
            <person name="Johnson J."/>
            <person name="Rokhsar D."/>
            <person name="Baxter I."/>
            <person name="Schmutz J."/>
            <person name="Brutnell T."/>
            <person name="Kellogg E."/>
        </authorList>
    </citation>
    <scope>NUCLEOTIDE SEQUENCE [LARGE SCALE GENOMIC DNA]</scope>
</reference>